<gene>
    <name evidence="10" type="ORF">MPUL_50660</name>
</gene>
<evidence type="ECO:0000313" key="11">
    <source>
        <dbReference type="Proteomes" id="UP000467252"/>
    </source>
</evidence>
<dbReference type="EMBL" id="AP022599">
    <property type="protein sequence ID" value="BBY83908.1"/>
    <property type="molecule type" value="Genomic_DNA"/>
</dbReference>
<organism evidence="10 11">
    <name type="scientific">Mycolicibacterium pulveris</name>
    <name type="common">Mycobacterium pulveris</name>
    <dbReference type="NCBI Taxonomy" id="36813"/>
    <lineage>
        <taxon>Bacteria</taxon>
        <taxon>Bacillati</taxon>
        <taxon>Actinomycetota</taxon>
        <taxon>Actinomycetes</taxon>
        <taxon>Mycobacteriales</taxon>
        <taxon>Mycobacteriaceae</taxon>
        <taxon>Mycolicibacterium</taxon>
    </lineage>
</organism>
<evidence type="ECO:0000256" key="3">
    <source>
        <dbReference type="ARBA" id="ARBA00022475"/>
    </source>
</evidence>
<keyword evidence="4 7" id="KW-0812">Transmembrane</keyword>
<dbReference type="Proteomes" id="UP000467252">
    <property type="component" value="Chromosome"/>
</dbReference>
<dbReference type="Pfam" id="PF09335">
    <property type="entry name" value="VTT_dom"/>
    <property type="match status" value="1"/>
</dbReference>
<feature type="transmembrane region" description="Helical" evidence="7">
    <location>
        <begin position="65"/>
        <end position="82"/>
    </location>
</feature>
<keyword evidence="5 7" id="KW-1133">Transmembrane helix</keyword>
<accession>A0A7I7URA0</accession>
<keyword evidence="11" id="KW-1185">Reference proteome</keyword>
<sequence length="276" mass="28727">MVGVNTVVSTLRAVRAAVITTATSLSRRRVFTLGAVIVILVAFALSVPLPTAVQLRDWATSVGPWFPLAFLGAHIVATVFPFPRTAFTLAAGLLFGPVLGIPLAVAAATVSALIALLLVRAVGWQLNRLVRHPRIDSLDARLRQRGWPTVISMRLIPAVPFSVLNYAAGASAVRTVPYTLATLVGLLPGTAAVVILGDALTGNVDPLLVLVSACTASVGIAGLGYEVRAHRRHHRDLTRSVQPPALSVPYRACDPPPSPRAGVDGGVGAPGCTVGD</sequence>
<reference evidence="10 11" key="1">
    <citation type="journal article" date="2019" name="Emerg. Microbes Infect.">
        <title>Comprehensive subspecies identification of 175 nontuberculous mycobacteria species based on 7547 genomic profiles.</title>
        <authorList>
            <person name="Matsumoto Y."/>
            <person name="Kinjo T."/>
            <person name="Motooka D."/>
            <person name="Nabeya D."/>
            <person name="Jung N."/>
            <person name="Uechi K."/>
            <person name="Horii T."/>
            <person name="Iida T."/>
            <person name="Fujita J."/>
            <person name="Nakamura S."/>
        </authorList>
    </citation>
    <scope>NUCLEOTIDE SEQUENCE [LARGE SCALE GENOMIC DNA]</scope>
    <source>
        <strain evidence="10 11">JCM 6370</strain>
    </source>
</reference>
<evidence type="ECO:0000313" key="10">
    <source>
        <dbReference type="EMBL" id="BBY83908.1"/>
    </source>
</evidence>
<evidence type="ECO:0000256" key="4">
    <source>
        <dbReference type="ARBA" id="ARBA00022692"/>
    </source>
</evidence>
<protein>
    <recommendedName>
        <fullName evidence="7">TVP38/TMEM64 family membrane protein</fullName>
    </recommendedName>
</protein>
<keyword evidence="3 7" id="KW-1003">Cell membrane</keyword>
<dbReference type="InterPro" id="IPR015414">
    <property type="entry name" value="TMEM64"/>
</dbReference>
<evidence type="ECO:0000259" key="9">
    <source>
        <dbReference type="Pfam" id="PF09335"/>
    </source>
</evidence>
<dbReference type="AlphaFoldDB" id="A0A7I7URA0"/>
<feature type="transmembrane region" description="Helical" evidence="7">
    <location>
        <begin position="207"/>
        <end position="225"/>
    </location>
</feature>
<feature type="transmembrane region" description="Helical" evidence="7">
    <location>
        <begin position="94"/>
        <end position="119"/>
    </location>
</feature>
<evidence type="ECO:0000256" key="2">
    <source>
        <dbReference type="ARBA" id="ARBA00008640"/>
    </source>
</evidence>
<proteinExistence type="inferred from homology"/>
<name>A0A7I7URA0_MYCPV</name>
<comment type="subcellular location">
    <subcellularLocation>
        <location evidence="1 7">Cell membrane</location>
        <topology evidence="1 7">Multi-pass membrane protein</topology>
    </subcellularLocation>
</comment>
<dbReference type="GO" id="GO:0005886">
    <property type="term" value="C:plasma membrane"/>
    <property type="evidence" value="ECO:0007669"/>
    <property type="project" value="UniProtKB-SubCell"/>
</dbReference>
<comment type="similarity">
    <text evidence="2 7">Belongs to the TVP38/TMEM64 family.</text>
</comment>
<feature type="transmembrane region" description="Helical" evidence="7">
    <location>
        <begin position="180"/>
        <end position="201"/>
    </location>
</feature>
<feature type="region of interest" description="Disordered" evidence="8">
    <location>
        <begin position="248"/>
        <end position="276"/>
    </location>
</feature>
<evidence type="ECO:0000256" key="6">
    <source>
        <dbReference type="ARBA" id="ARBA00023136"/>
    </source>
</evidence>
<dbReference type="PANTHER" id="PTHR12677:SF59">
    <property type="entry name" value="GOLGI APPARATUS MEMBRANE PROTEIN TVP38-RELATED"/>
    <property type="match status" value="1"/>
</dbReference>
<keyword evidence="6 7" id="KW-0472">Membrane</keyword>
<feature type="transmembrane region" description="Helical" evidence="7">
    <location>
        <begin position="30"/>
        <end position="53"/>
    </location>
</feature>
<evidence type="ECO:0000256" key="5">
    <source>
        <dbReference type="ARBA" id="ARBA00022989"/>
    </source>
</evidence>
<dbReference type="InterPro" id="IPR032816">
    <property type="entry name" value="VTT_dom"/>
</dbReference>
<evidence type="ECO:0000256" key="8">
    <source>
        <dbReference type="SAM" id="MobiDB-lite"/>
    </source>
</evidence>
<dbReference type="PANTHER" id="PTHR12677">
    <property type="entry name" value="GOLGI APPARATUS MEMBRANE PROTEIN TVP38-RELATED"/>
    <property type="match status" value="1"/>
</dbReference>
<evidence type="ECO:0000256" key="7">
    <source>
        <dbReference type="RuleBase" id="RU366058"/>
    </source>
</evidence>
<evidence type="ECO:0000256" key="1">
    <source>
        <dbReference type="ARBA" id="ARBA00004651"/>
    </source>
</evidence>
<feature type="domain" description="VTT" evidence="9">
    <location>
        <begin position="82"/>
        <end position="198"/>
    </location>
</feature>